<evidence type="ECO:0000313" key="1">
    <source>
        <dbReference type="EMBL" id="GJD81525.1"/>
    </source>
</evidence>
<reference evidence="1" key="1">
    <citation type="journal article" date="2016" name="Front. Microbiol.">
        <title>Genome Sequence of the Piezophilic, Mesophilic Sulfate-Reducing Bacterium Desulfovibrio indicus J2T.</title>
        <authorList>
            <person name="Cao J."/>
            <person name="Maignien L."/>
            <person name="Shao Z."/>
            <person name="Alain K."/>
            <person name="Jebbar M."/>
        </authorList>
    </citation>
    <scope>NUCLEOTIDE SEQUENCE</scope>
    <source>
        <strain evidence="1">NBRC 103626</strain>
    </source>
</reference>
<name>A0AA37MCP2_9HYPH</name>
<gene>
    <name evidence="1" type="ORF">NBEOAGPD_4776</name>
</gene>
<dbReference type="Pfam" id="PF04314">
    <property type="entry name" value="PCuAC"/>
    <property type="match status" value="1"/>
</dbReference>
<dbReference type="InterPro" id="IPR036182">
    <property type="entry name" value="PCuAC_sf"/>
</dbReference>
<evidence type="ECO:0008006" key="3">
    <source>
        <dbReference type="Google" id="ProtNLM"/>
    </source>
</evidence>
<keyword evidence="2" id="KW-1185">Reference proteome</keyword>
<dbReference type="PANTHER" id="PTHR36302:SF1">
    <property type="entry name" value="COPPER CHAPERONE PCU(A)C"/>
    <property type="match status" value="1"/>
</dbReference>
<dbReference type="InterPro" id="IPR058248">
    <property type="entry name" value="Lxx211020-like"/>
</dbReference>
<sequence length="179" mass="18351">MTRFPPDARFPRLGALGLAGLVLIASAGLAAAHDYTAGSLKIGHPWSRATPGGAKVAGGYVTVTNTGTEPDRLVGGSLSEAGRTELHSMSMQGDVMKMAPIEGGVAIAPGETVKLAPGGNHMMFLDLKTQLKQGARIKGTLVFEKAGTVPVEFAVESIAAKAPAEGEAGHDHSGHKHAH</sequence>
<dbReference type="Proteomes" id="UP001055108">
    <property type="component" value="Unassembled WGS sequence"/>
</dbReference>
<dbReference type="SUPFAM" id="SSF110087">
    <property type="entry name" value="DR1885-like metal-binding protein"/>
    <property type="match status" value="1"/>
</dbReference>
<reference evidence="1" key="2">
    <citation type="submission" date="2021-08" db="EMBL/GenBank/DDBJ databases">
        <authorList>
            <person name="Tani A."/>
            <person name="Ola A."/>
            <person name="Ogura Y."/>
            <person name="Katsura K."/>
            <person name="Hayashi T."/>
        </authorList>
    </citation>
    <scope>NUCLEOTIDE SEQUENCE</scope>
    <source>
        <strain evidence="1">NBRC 103626</strain>
    </source>
</reference>
<accession>A0AA37MCP2</accession>
<comment type="caution">
    <text evidence="1">The sequence shown here is derived from an EMBL/GenBank/DDBJ whole genome shotgun (WGS) entry which is preliminary data.</text>
</comment>
<dbReference type="EMBL" id="BPQM01000142">
    <property type="protein sequence ID" value="GJD81525.1"/>
    <property type="molecule type" value="Genomic_DNA"/>
</dbReference>
<dbReference type="PANTHER" id="PTHR36302">
    <property type="entry name" value="BLR7088 PROTEIN"/>
    <property type="match status" value="1"/>
</dbReference>
<dbReference type="AlphaFoldDB" id="A0AA37MCP2"/>
<organism evidence="1 2">
    <name type="scientific">Methylobacterium gregans</name>
    <dbReference type="NCBI Taxonomy" id="374424"/>
    <lineage>
        <taxon>Bacteria</taxon>
        <taxon>Pseudomonadati</taxon>
        <taxon>Pseudomonadota</taxon>
        <taxon>Alphaproteobacteria</taxon>
        <taxon>Hyphomicrobiales</taxon>
        <taxon>Methylobacteriaceae</taxon>
        <taxon>Methylobacterium</taxon>
    </lineage>
</organism>
<dbReference type="RefSeq" id="WP_238306756.1">
    <property type="nucleotide sequence ID" value="NZ_BPQM01000142.1"/>
</dbReference>
<evidence type="ECO:0000313" key="2">
    <source>
        <dbReference type="Proteomes" id="UP001055108"/>
    </source>
</evidence>
<dbReference type="InterPro" id="IPR007410">
    <property type="entry name" value="LpqE-like"/>
</dbReference>
<dbReference type="Gene3D" id="2.60.40.1890">
    <property type="entry name" value="PCu(A)C copper chaperone"/>
    <property type="match status" value="1"/>
</dbReference>
<protein>
    <recommendedName>
        <fullName evidence="3">Copper chaperone PCu(A)C</fullName>
    </recommendedName>
</protein>
<proteinExistence type="predicted"/>